<dbReference type="CDD" id="cd00383">
    <property type="entry name" value="trans_reg_C"/>
    <property type="match status" value="1"/>
</dbReference>
<dbReference type="Gene3D" id="1.10.10.10">
    <property type="entry name" value="Winged helix-like DNA-binding domain superfamily/Winged helix DNA-binding domain"/>
    <property type="match status" value="1"/>
</dbReference>
<dbReference type="InterPro" id="IPR016032">
    <property type="entry name" value="Sig_transdc_resp-reg_C-effctor"/>
</dbReference>
<accession>K2K4R4</accession>
<name>K2K4R4_9PROT</name>
<feature type="modified residue" description="4-aspartylphosphate" evidence="6">
    <location>
        <position position="54"/>
    </location>
</feature>
<keyword evidence="2" id="KW-0902">Two-component regulatory system</keyword>
<keyword evidence="11" id="KW-1185">Reference proteome</keyword>
<evidence type="ECO:0000313" key="11">
    <source>
        <dbReference type="Proteomes" id="UP000006746"/>
    </source>
</evidence>
<keyword evidence="4 7" id="KW-0238">DNA-binding</keyword>
<dbReference type="STRING" id="1207063.P24_13723"/>
<dbReference type="AlphaFoldDB" id="K2K4R4"/>
<keyword evidence="3" id="KW-0805">Transcription regulation</keyword>
<dbReference type="CDD" id="cd17574">
    <property type="entry name" value="REC_OmpR"/>
    <property type="match status" value="1"/>
</dbReference>
<dbReference type="SUPFAM" id="SSF52172">
    <property type="entry name" value="CheY-like"/>
    <property type="match status" value="1"/>
</dbReference>
<dbReference type="SMART" id="SM00448">
    <property type="entry name" value="REC"/>
    <property type="match status" value="1"/>
</dbReference>
<dbReference type="InterPro" id="IPR039420">
    <property type="entry name" value="WalR-like"/>
</dbReference>
<dbReference type="PATRIC" id="fig|1207063.3.peg.2769"/>
<dbReference type="Proteomes" id="UP000006746">
    <property type="component" value="Unassembled WGS sequence"/>
</dbReference>
<dbReference type="EMBL" id="AMRL01000019">
    <property type="protein sequence ID" value="EKE72470.1"/>
    <property type="molecule type" value="Genomic_DNA"/>
</dbReference>
<evidence type="ECO:0000256" key="4">
    <source>
        <dbReference type="ARBA" id="ARBA00023125"/>
    </source>
</evidence>
<dbReference type="PANTHER" id="PTHR48111:SF4">
    <property type="entry name" value="DNA-BINDING DUAL TRANSCRIPTIONAL REGULATOR OMPR"/>
    <property type="match status" value="1"/>
</dbReference>
<feature type="domain" description="OmpR/PhoB-type" evidence="9">
    <location>
        <begin position="126"/>
        <end position="226"/>
    </location>
</feature>
<dbReference type="PROSITE" id="PS51755">
    <property type="entry name" value="OMPR_PHOB"/>
    <property type="match status" value="1"/>
</dbReference>
<dbReference type="GO" id="GO:0000976">
    <property type="term" value="F:transcription cis-regulatory region binding"/>
    <property type="evidence" value="ECO:0007669"/>
    <property type="project" value="TreeGrafter"/>
</dbReference>
<feature type="domain" description="Response regulatory" evidence="8">
    <location>
        <begin position="5"/>
        <end position="118"/>
    </location>
</feature>
<sequence length="234" mass="25268">MLMTHILVVEDEPSLRADLVDYLTICGYDATGVAGAKSFETAFATREPDILILDIGLPDGNGLDLARQARARSDCGILMLTAHSEAEMRVEGLDSGADAYLVKHTSLTEIAATVRSLLRRLDRKGQGSTADGNWRLDPSGWYLTAPNEISVSLTATEMAFMAALVAAKGNICPRETLLEAVSRPGAAANERNLDAIVRRLRRKVESATGTKAPIRMVYGRGYLFTTQPDGDGQQ</sequence>
<evidence type="ECO:0000256" key="1">
    <source>
        <dbReference type="ARBA" id="ARBA00022553"/>
    </source>
</evidence>
<protein>
    <submittedName>
        <fullName evidence="10">Response regulator receiver</fullName>
    </submittedName>
</protein>
<dbReference type="GO" id="GO:0032993">
    <property type="term" value="C:protein-DNA complex"/>
    <property type="evidence" value="ECO:0007669"/>
    <property type="project" value="TreeGrafter"/>
</dbReference>
<dbReference type="InterPro" id="IPR011006">
    <property type="entry name" value="CheY-like_superfamily"/>
</dbReference>
<evidence type="ECO:0000256" key="2">
    <source>
        <dbReference type="ARBA" id="ARBA00023012"/>
    </source>
</evidence>
<comment type="caution">
    <text evidence="10">The sequence shown here is derived from an EMBL/GenBank/DDBJ whole genome shotgun (WGS) entry which is preliminary data.</text>
</comment>
<dbReference type="Pfam" id="PF00072">
    <property type="entry name" value="Response_reg"/>
    <property type="match status" value="1"/>
</dbReference>
<gene>
    <name evidence="10" type="ORF">P24_13723</name>
</gene>
<reference evidence="10 11" key="1">
    <citation type="journal article" date="2012" name="J. Bacteriol.">
        <title>Genome Sequence of Oceanibaculum indicum Type Strain P24.</title>
        <authorList>
            <person name="Lai Q."/>
            <person name="Shao Z."/>
        </authorList>
    </citation>
    <scope>NUCLEOTIDE SEQUENCE [LARGE SCALE GENOMIC DNA]</scope>
    <source>
        <strain evidence="10 11">P24</strain>
    </source>
</reference>
<evidence type="ECO:0000313" key="10">
    <source>
        <dbReference type="EMBL" id="EKE72470.1"/>
    </source>
</evidence>
<dbReference type="SMART" id="SM00862">
    <property type="entry name" value="Trans_reg_C"/>
    <property type="match status" value="1"/>
</dbReference>
<dbReference type="InterPro" id="IPR001789">
    <property type="entry name" value="Sig_transdc_resp-reg_receiver"/>
</dbReference>
<dbReference type="GO" id="GO:0006355">
    <property type="term" value="P:regulation of DNA-templated transcription"/>
    <property type="evidence" value="ECO:0007669"/>
    <property type="project" value="InterPro"/>
</dbReference>
<dbReference type="eggNOG" id="COG0745">
    <property type="taxonomic scope" value="Bacteria"/>
</dbReference>
<evidence type="ECO:0000256" key="5">
    <source>
        <dbReference type="ARBA" id="ARBA00023163"/>
    </source>
</evidence>
<proteinExistence type="predicted"/>
<dbReference type="Gene3D" id="3.40.50.2300">
    <property type="match status" value="1"/>
</dbReference>
<organism evidence="10 11">
    <name type="scientific">Oceanibaculum indicum P24</name>
    <dbReference type="NCBI Taxonomy" id="1207063"/>
    <lineage>
        <taxon>Bacteria</taxon>
        <taxon>Pseudomonadati</taxon>
        <taxon>Pseudomonadota</taxon>
        <taxon>Alphaproteobacteria</taxon>
        <taxon>Rhodospirillales</taxon>
        <taxon>Oceanibaculaceae</taxon>
        <taxon>Oceanibaculum</taxon>
    </lineage>
</organism>
<dbReference type="InterPro" id="IPR001867">
    <property type="entry name" value="OmpR/PhoB-type_DNA-bd"/>
</dbReference>
<evidence type="ECO:0000259" key="9">
    <source>
        <dbReference type="PROSITE" id="PS51755"/>
    </source>
</evidence>
<evidence type="ECO:0000256" key="7">
    <source>
        <dbReference type="PROSITE-ProRule" id="PRU01091"/>
    </source>
</evidence>
<dbReference type="Pfam" id="PF00486">
    <property type="entry name" value="Trans_reg_C"/>
    <property type="match status" value="1"/>
</dbReference>
<keyword evidence="5" id="KW-0804">Transcription</keyword>
<dbReference type="PROSITE" id="PS50110">
    <property type="entry name" value="RESPONSE_REGULATORY"/>
    <property type="match status" value="1"/>
</dbReference>
<dbReference type="SUPFAM" id="SSF46894">
    <property type="entry name" value="C-terminal effector domain of the bipartite response regulators"/>
    <property type="match status" value="1"/>
</dbReference>
<feature type="DNA-binding region" description="OmpR/PhoB-type" evidence="7">
    <location>
        <begin position="126"/>
        <end position="226"/>
    </location>
</feature>
<dbReference type="GO" id="GO:0000156">
    <property type="term" value="F:phosphorelay response regulator activity"/>
    <property type="evidence" value="ECO:0007669"/>
    <property type="project" value="TreeGrafter"/>
</dbReference>
<evidence type="ECO:0000256" key="6">
    <source>
        <dbReference type="PROSITE-ProRule" id="PRU00169"/>
    </source>
</evidence>
<keyword evidence="1 6" id="KW-0597">Phosphoprotein</keyword>
<evidence type="ECO:0000256" key="3">
    <source>
        <dbReference type="ARBA" id="ARBA00023015"/>
    </source>
</evidence>
<dbReference type="InterPro" id="IPR036388">
    <property type="entry name" value="WH-like_DNA-bd_sf"/>
</dbReference>
<dbReference type="PANTHER" id="PTHR48111">
    <property type="entry name" value="REGULATOR OF RPOS"/>
    <property type="match status" value="1"/>
</dbReference>
<evidence type="ECO:0000259" key="8">
    <source>
        <dbReference type="PROSITE" id="PS50110"/>
    </source>
</evidence>
<dbReference type="GO" id="GO:0005829">
    <property type="term" value="C:cytosol"/>
    <property type="evidence" value="ECO:0007669"/>
    <property type="project" value="TreeGrafter"/>
</dbReference>